<evidence type="ECO:0000313" key="3">
    <source>
        <dbReference type="EMBL" id="KOG89133.1"/>
    </source>
</evidence>
<keyword evidence="4" id="KW-1185">Reference proteome</keyword>
<reference evidence="3 4" key="1">
    <citation type="submission" date="2015-07" db="EMBL/GenBank/DDBJ databases">
        <authorList>
            <person name="Ju K.-S."/>
            <person name="Doroghazi J.R."/>
            <person name="Metcalf W.W."/>
        </authorList>
    </citation>
    <scope>NUCLEOTIDE SEQUENCE [LARGE SCALE GENOMIC DNA]</scope>
    <source>
        <strain evidence="3 4">NRRL B-3589</strain>
    </source>
</reference>
<dbReference type="SUPFAM" id="SSF51556">
    <property type="entry name" value="Metallo-dependent hydrolases"/>
    <property type="match status" value="1"/>
</dbReference>
<keyword evidence="1" id="KW-0456">Lyase</keyword>
<feature type="domain" description="Amidohydrolase-related" evidence="2">
    <location>
        <begin position="2"/>
        <end position="111"/>
    </location>
</feature>
<dbReference type="InterPro" id="IPR032465">
    <property type="entry name" value="ACMSD"/>
</dbReference>
<feature type="non-terminal residue" evidence="3">
    <location>
        <position position="115"/>
    </location>
</feature>
<gene>
    <name evidence="3" type="ORF">ADK38_15965</name>
</gene>
<feature type="non-terminal residue" evidence="3">
    <location>
        <position position="1"/>
    </location>
</feature>
<comment type="caution">
    <text evidence="3">The sequence shown here is derived from an EMBL/GenBank/DDBJ whole genome shotgun (WGS) entry which is preliminary data.</text>
</comment>
<evidence type="ECO:0000313" key="4">
    <source>
        <dbReference type="Proteomes" id="UP000037020"/>
    </source>
</evidence>
<proteinExistence type="predicted"/>
<dbReference type="Proteomes" id="UP000037020">
    <property type="component" value="Unassembled WGS sequence"/>
</dbReference>
<organism evidence="3 4">
    <name type="scientific">Streptomyces varsoviensis</name>
    <dbReference type="NCBI Taxonomy" id="67373"/>
    <lineage>
        <taxon>Bacteria</taxon>
        <taxon>Bacillati</taxon>
        <taxon>Actinomycetota</taxon>
        <taxon>Actinomycetes</taxon>
        <taxon>Kitasatosporales</taxon>
        <taxon>Streptomycetaceae</taxon>
        <taxon>Streptomyces</taxon>
    </lineage>
</organism>
<evidence type="ECO:0000256" key="1">
    <source>
        <dbReference type="ARBA" id="ARBA00023239"/>
    </source>
</evidence>
<dbReference type="PANTHER" id="PTHR21240:SF28">
    <property type="entry name" value="ISO-OROTATE DECARBOXYLASE (EUROFUNG)"/>
    <property type="match status" value="1"/>
</dbReference>
<name>A0ABR5J6T1_9ACTN</name>
<dbReference type="InterPro" id="IPR032466">
    <property type="entry name" value="Metal_Hydrolase"/>
</dbReference>
<dbReference type="InterPro" id="IPR006680">
    <property type="entry name" value="Amidohydro-rel"/>
</dbReference>
<dbReference type="Pfam" id="PF04909">
    <property type="entry name" value="Amidohydro_2"/>
    <property type="match status" value="1"/>
</dbReference>
<protein>
    <recommendedName>
        <fullName evidence="2">Amidohydrolase-related domain-containing protein</fullName>
    </recommendedName>
</protein>
<dbReference type="PANTHER" id="PTHR21240">
    <property type="entry name" value="2-AMINO-3-CARBOXYLMUCONATE-6-SEMIALDEHYDE DECARBOXYLASE"/>
    <property type="match status" value="1"/>
</dbReference>
<sequence length="115" mass="12102">PLPHLDEAVAEAEYALDVLGAHGAVLTWQPGGHQLTDDRFDPLFGRLADRAATVLLHPGGTLPGPPGTPAGLRWTAGSLTEQTFGLLRWLDAGHPRRFPRLTAIVARAGGAASLL</sequence>
<dbReference type="Gene3D" id="3.20.20.140">
    <property type="entry name" value="Metal-dependent hydrolases"/>
    <property type="match status" value="1"/>
</dbReference>
<dbReference type="EMBL" id="LGUT01001345">
    <property type="protein sequence ID" value="KOG89133.1"/>
    <property type="molecule type" value="Genomic_DNA"/>
</dbReference>
<evidence type="ECO:0000259" key="2">
    <source>
        <dbReference type="Pfam" id="PF04909"/>
    </source>
</evidence>
<accession>A0ABR5J6T1</accession>